<keyword evidence="2" id="KW-1185">Reference proteome</keyword>
<organism evidence="1 2">
    <name type="scientific">Agathobaculum faecis</name>
    <dbReference type="NCBI Taxonomy" id="2763013"/>
    <lineage>
        <taxon>Bacteria</taxon>
        <taxon>Bacillati</taxon>
        <taxon>Bacillota</taxon>
        <taxon>Clostridia</taxon>
        <taxon>Eubacteriales</taxon>
        <taxon>Butyricicoccaceae</taxon>
        <taxon>Agathobaculum</taxon>
    </lineage>
</organism>
<dbReference type="EMBL" id="JACOPL010000021">
    <property type="protein sequence ID" value="MBC5726617.1"/>
    <property type="molecule type" value="Genomic_DNA"/>
</dbReference>
<name>A0A923LYJ1_9FIRM</name>
<dbReference type="AlphaFoldDB" id="A0A923LYJ1"/>
<proteinExistence type="predicted"/>
<accession>A0A923LYJ1</accession>
<evidence type="ECO:0000313" key="2">
    <source>
        <dbReference type="Proteomes" id="UP000606499"/>
    </source>
</evidence>
<comment type="caution">
    <text evidence="1">The sequence shown here is derived from an EMBL/GenBank/DDBJ whole genome shotgun (WGS) entry which is preliminary data.</text>
</comment>
<protein>
    <recommendedName>
        <fullName evidence="3">Phage gp6-like head-tail connector protein</fullName>
    </recommendedName>
</protein>
<evidence type="ECO:0008006" key="3">
    <source>
        <dbReference type="Google" id="ProtNLM"/>
    </source>
</evidence>
<reference evidence="1" key="1">
    <citation type="submission" date="2020-08" db="EMBL/GenBank/DDBJ databases">
        <title>Genome public.</title>
        <authorList>
            <person name="Liu C."/>
            <person name="Sun Q."/>
        </authorList>
    </citation>
    <scope>NUCLEOTIDE SEQUENCE</scope>
    <source>
        <strain evidence="1">NSJ-28</strain>
    </source>
</reference>
<gene>
    <name evidence="1" type="ORF">H8S45_14270</name>
</gene>
<dbReference type="Proteomes" id="UP000606499">
    <property type="component" value="Unassembled WGS sequence"/>
</dbReference>
<sequence>MTKEKLMTRVKSLLSTVPEQTLNFACDLVIEEICNYCNLLEVPDQLLNTATLMVRGLYNSTQLGTEQMQPAVKGVSRGDTSYSFASVAEQMAQLISSGDFLTDYRVQLNAFRKMRR</sequence>
<evidence type="ECO:0000313" key="1">
    <source>
        <dbReference type="EMBL" id="MBC5726617.1"/>
    </source>
</evidence>
<dbReference type="RefSeq" id="WP_186950312.1">
    <property type="nucleotide sequence ID" value="NZ_JACOPL010000021.1"/>
</dbReference>